<comment type="subunit">
    <text evidence="4">Part of the RNA polymerase complex.</text>
</comment>
<dbReference type="EMBL" id="DRZC01000032">
    <property type="protein sequence ID" value="HHQ80316.1"/>
    <property type="molecule type" value="Genomic_DNA"/>
</dbReference>
<keyword evidence="4" id="KW-0548">Nucleotidyltransferase</keyword>
<evidence type="ECO:0000256" key="4">
    <source>
        <dbReference type="HAMAP-Rule" id="MF_00261"/>
    </source>
</evidence>
<dbReference type="CDD" id="cd06927">
    <property type="entry name" value="RNAP_L"/>
    <property type="match status" value="1"/>
</dbReference>
<gene>
    <name evidence="4" type="primary">rpo11</name>
    <name evidence="4" type="synonym">rpoL</name>
    <name evidence="7" type="ORF">ENM78_02480</name>
</gene>
<dbReference type="Gene3D" id="3.30.1360.10">
    <property type="entry name" value="RNA polymerase, RBP11-like subunit"/>
    <property type="match status" value="1"/>
</dbReference>
<dbReference type="AlphaFoldDB" id="A0A7J3ZJL9"/>
<evidence type="ECO:0000256" key="1">
    <source>
        <dbReference type="ARBA" id="ARBA00022478"/>
    </source>
</evidence>
<dbReference type="GO" id="GO:0005737">
    <property type="term" value="C:cytoplasm"/>
    <property type="evidence" value="ECO:0007669"/>
    <property type="project" value="UniProtKB-SubCell"/>
</dbReference>
<sequence length="105" mass="12215">MKVSGLERDVIIEKREENLVRIRVRGETHTLGNLIAKELQRREDVELAYYNIEHPLERSFVLLIRTKKGRDPLEVLQDSLRSLREKLDRLEEVVRGALKGGQARG</sequence>
<keyword evidence="2 4" id="KW-0804">Transcription</keyword>
<dbReference type="InterPro" id="IPR009025">
    <property type="entry name" value="RBP11-like_dimer"/>
</dbReference>
<dbReference type="PROSITE" id="PS01154">
    <property type="entry name" value="RNA_POL_L_13KD"/>
    <property type="match status" value="1"/>
</dbReference>
<dbReference type="PANTHER" id="PTHR13946">
    <property type="entry name" value="DNA-DIRECTED RNA POLYMERASE I,II,III"/>
    <property type="match status" value="1"/>
</dbReference>
<keyword evidence="4" id="KW-0963">Cytoplasm</keyword>
<comment type="caution">
    <text evidence="7">The sequence shown here is derived from an EMBL/GenBank/DDBJ whole genome shotgun (WGS) entry which is preliminary data.</text>
</comment>
<evidence type="ECO:0000313" key="7">
    <source>
        <dbReference type="EMBL" id="HHQ80316.1"/>
    </source>
</evidence>
<comment type="function">
    <text evidence="4">DNA-dependent RNA polymerase (RNAP) catalyzes the transcription of DNA into RNA using the four ribonucleoside triphosphates as substrates.</text>
</comment>
<dbReference type="Pfam" id="PF13656">
    <property type="entry name" value="RNA_pol_L_2"/>
    <property type="match status" value="1"/>
</dbReference>
<dbReference type="GO" id="GO:0003899">
    <property type="term" value="F:DNA-directed RNA polymerase activity"/>
    <property type="evidence" value="ECO:0007669"/>
    <property type="project" value="UniProtKB-UniRule"/>
</dbReference>
<evidence type="ECO:0000256" key="2">
    <source>
        <dbReference type="ARBA" id="ARBA00023163"/>
    </source>
</evidence>
<comment type="catalytic activity">
    <reaction evidence="4">
        <text>RNA(n) + a ribonucleoside 5'-triphosphate = RNA(n+1) + diphosphate</text>
        <dbReference type="Rhea" id="RHEA:21248"/>
        <dbReference type="Rhea" id="RHEA-COMP:14527"/>
        <dbReference type="Rhea" id="RHEA-COMP:17342"/>
        <dbReference type="ChEBI" id="CHEBI:33019"/>
        <dbReference type="ChEBI" id="CHEBI:61557"/>
        <dbReference type="ChEBI" id="CHEBI:140395"/>
        <dbReference type="EC" id="2.7.7.6"/>
    </reaction>
</comment>
<evidence type="ECO:0000256" key="5">
    <source>
        <dbReference type="SAM" id="Coils"/>
    </source>
</evidence>
<dbReference type="InterPro" id="IPR008193">
    <property type="entry name" value="RNA_pol_Rpb11_13-16kDa_CS"/>
</dbReference>
<feature type="domain" description="DNA-directed RNA polymerase RBP11-like dimerisation" evidence="6">
    <location>
        <begin position="21"/>
        <end position="92"/>
    </location>
</feature>
<dbReference type="InterPro" id="IPR022905">
    <property type="entry name" value="Rpo11-like"/>
</dbReference>
<dbReference type="InterPro" id="IPR036603">
    <property type="entry name" value="RBP11-like"/>
</dbReference>
<accession>A0A7J3ZJL9</accession>
<dbReference type="PANTHER" id="PTHR13946:SF28">
    <property type="entry name" value="DNA-DIRECTED RNA POLYMERASES I AND III SUBUNIT RPAC2"/>
    <property type="match status" value="1"/>
</dbReference>
<dbReference type="GO" id="GO:0006351">
    <property type="term" value="P:DNA-templated transcription"/>
    <property type="evidence" value="ECO:0007669"/>
    <property type="project" value="UniProtKB-UniRule"/>
</dbReference>
<organism evidence="7">
    <name type="scientific">Fervidicoccus fontis</name>
    <dbReference type="NCBI Taxonomy" id="683846"/>
    <lineage>
        <taxon>Archaea</taxon>
        <taxon>Thermoproteota</taxon>
        <taxon>Thermoprotei</taxon>
        <taxon>Fervidicoccales</taxon>
        <taxon>Fervidicoccaceae</taxon>
        <taxon>Fervidicoccus</taxon>
    </lineage>
</organism>
<feature type="coiled-coil region" evidence="5">
    <location>
        <begin position="73"/>
        <end position="100"/>
    </location>
</feature>
<keyword evidence="1 4" id="KW-0240">DNA-directed RNA polymerase</keyword>
<dbReference type="HAMAP" id="MF_00261">
    <property type="entry name" value="RNApol_arch_Rpo11"/>
    <property type="match status" value="1"/>
</dbReference>
<proteinExistence type="inferred from homology"/>
<protein>
    <recommendedName>
        <fullName evidence="4">DNA-directed RNA polymerase subunit Rpo11</fullName>
        <ecNumber evidence="4">2.7.7.6</ecNumber>
    </recommendedName>
    <alternativeName>
        <fullName evidence="4">DNA-directed RNA polymerase subunit L</fullName>
    </alternativeName>
</protein>
<evidence type="ECO:0000259" key="6">
    <source>
        <dbReference type="Pfam" id="PF13656"/>
    </source>
</evidence>
<dbReference type="GO" id="GO:0046983">
    <property type="term" value="F:protein dimerization activity"/>
    <property type="evidence" value="ECO:0007669"/>
    <property type="project" value="InterPro"/>
</dbReference>
<evidence type="ECO:0000256" key="3">
    <source>
        <dbReference type="ARBA" id="ARBA00025751"/>
    </source>
</evidence>
<dbReference type="GO" id="GO:0003677">
    <property type="term" value="F:DNA binding"/>
    <property type="evidence" value="ECO:0007669"/>
    <property type="project" value="InterPro"/>
</dbReference>
<comment type="subcellular location">
    <subcellularLocation>
        <location evidence="4">Cytoplasm</location>
    </subcellularLocation>
</comment>
<dbReference type="SUPFAM" id="SSF55257">
    <property type="entry name" value="RBP11-like subunits of RNA polymerase"/>
    <property type="match status" value="1"/>
</dbReference>
<name>A0A7J3ZJL9_9CREN</name>
<keyword evidence="5" id="KW-0175">Coiled coil</keyword>
<dbReference type="EC" id="2.7.7.6" evidence="4"/>
<keyword evidence="4" id="KW-0808">Transferase</keyword>
<comment type="similarity">
    <text evidence="3 4">Belongs to the archaeal Rpo11/eukaryotic RPB11/RPC19 RNA polymerase subunit family.</text>
</comment>
<reference evidence="7" key="1">
    <citation type="journal article" date="2020" name="mSystems">
        <title>Genome- and Community-Level Interaction Insights into Carbon Utilization and Element Cycling Functions of Hydrothermarchaeota in Hydrothermal Sediment.</title>
        <authorList>
            <person name="Zhou Z."/>
            <person name="Liu Y."/>
            <person name="Xu W."/>
            <person name="Pan J."/>
            <person name="Luo Z.H."/>
            <person name="Li M."/>
        </authorList>
    </citation>
    <scope>NUCLEOTIDE SEQUENCE [LARGE SCALE GENOMIC DNA]</scope>
    <source>
        <strain evidence="7">SpSt-1116</strain>
    </source>
</reference>
<dbReference type="GO" id="GO:0000428">
    <property type="term" value="C:DNA-directed RNA polymerase complex"/>
    <property type="evidence" value="ECO:0007669"/>
    <property type="project" value="UniProtKB-KW"/>
</dbReference>